<evidence type="ECO:0000313" key="1">
    <source>
        <dbReference type="EMBL" id="KUL32433.1"/>
    </source>
</evidence>
<accession>A0A101JTI9</accession>
<gene>
    <name evidence="1" type="ORF">ASB62_01850</name>
</gene>
<evidence type="ECO:0000313" key="2">
    <source>
        <dbReference type="Proteomes" id="UP000053937"/>
    </source>
</evidence>
<dbReference type="RefSeq" id="WP_059138369.1">
    <property type="nucleotide sequence ID" value="NZ_LMBR01000026.1"/>
</dbReference>
<dbReference type="OrthoDB" id="597586at2"/>
<dbReference type="EMBL" id="LMBR01000026">
    <property type="protein sequence ID" value="KUL32433.1"/>
    <property type="molecule type" value="Genomic_DNA"/>
</dbReference>
<proteinExistence type="predicted"/>
<reference evidence="1 2" key="1">
    <citation type="submission" date="2015-10" db="EMBL/GenBank/DDBJ databases">
        <title>Draft Genome Sequence of Chlorobium limicola strain Frasassi Growing under Artificial Lighting in the Frasassi Cave System.</title>
        <authorList>
            <person name="Mansor M."/>
            <person name="Macalady J."/>
        </authorList>
    </citation>
    <scope>NUCLEOTIDE SEQUENCE [LARGE SCALE GENOMIC DNA]</scope>
    <source>
        <strain evidence="1 2">Frasassi</strain>
    </source>
</reference>
<comment type="caution">
    <text evidence="1">The sequence shown here is derived from an EMBL/GenBank/DDBJ whole genome shotgun (WGS) entry which is preliminary data.</text>
</comment>
<dbReference type="AlphaFoldDB" id="A0A101JTI9"/>
<keyword evidence="2" id="KW-1185">Reference proteome</keyword>
<sequence length="206" mass="22942">MKSNTDIKTGLRQRSPAFLYRWLSVAPLLLISLLPANMTALGDPPVFFQKKDITLQKISPRELENSVDGSLAIDEGAIDLRLGSDGSPLNDYEIPLGDSYTATTIRRRIEELWEWKILKNKNEDKPYIKAEYSVTGANGQRGVLSNTSDPSDIINVKIEPIALSWKEKNNQWICSGNIELILDISDISRSGTFEGTINTLISIASF</sequence>
<dbReference type="Proteomes" id="UP000053937">
    <property type="component" value="Unassembled WGS sequence"/>
</dbReference>
<organism evidence="1 2">
    <name type="scientific">Chlorobium limicola</name>
    <dbReference type="NCBI Taxonomy" id="1092"/>
    <lineage>
        <taxon>Bacteria</taxon>
        <taxon>Pseudomonadati</taxon>
        <taxon>Chlorobiota</taxon>
        <taxon>Chlorobiia</taxon>
        <taxon>Chlorobiales</taxon>
        <taxon>Chlorobiaceae</taxon>
        <taxon>Chlorobium/Pelodictyon group</taxon>
        <taxon>Chlorobium</taxon>
    </lineage>
</organism>
<protein>
    <submittedName>
        <fullName evidence="1">Uncharacterized protein</fullName>
    </submittedName>
</protein>
<name>A0A101JTI9_CHLLI</name>